<evidence type="ECO:0000313" key="1">
    <source>
        <dbReference type="Proteomes" id="UP000694863"/>
    </source>
</evidence>
<dbReference type="RefSeq" id="XP_045144594.1">
    <property type="nucleotide sequence ID" value="XM_045288659.1"/>
</dbReference>
<organism evidence="1 2">
    <name type="scientific">Echinops telfairi</name>
    <name type="common">Lesser hedgehog tenrec</name>
    <dbReference type="NCBI Taxonomy" id="9371"/>
    <lineage>
        <taxon>Eukaryota</taxon>
        <taxon>Metazoa</taxon>
        <taxon>Chordata</taxon>
        <taxon>Craniata</taxon>
        <taxon>Vertebrata</taxon>
        <taxon>Euteleostomi</taxon>
        <taxon>Mammalia</taxon>
        <taxon>Eutheria</taxon>
        <taxon>Afrotheria</taxon>
        <taxon>Tenrecidae</taxon>
        <taxon>Tenrecinae</taxon>
        <taxon>Echinops</taxon>
    </lineage>
</organism>
<evidence type="ECO:0000313" key="2">
    <source>
        <dbReference type="RefSeq" id="XP_045144594.1"/>
    </source>
</evidence>
<protein>
    <submittedName>
        <fullName evidence="2">Tubulin alpha-2 chain-like</fullName>
    </submittedName>
</protein>
<reference evidence="2" key="1">
    <citation type="submission" date="2025-08" db="UniProtKB">
        <authorList>
            <consortium name="RefSeq"/>
        </authorList>
    </citation>
    <scope>IDENTIFICATION</scope>
</reference>
<dbReference type="Proteomes" id="UP000694863">
    <property type="component" value="Unplaced"/>
</dbReference>
<sequence length="162" mass="18699">MREIFLRNQNFSSKPTVPERHRAPSRPDLQSILSRYLEENNKSFMNIKCPNLLENQLICKEEVTECFEGSNDISPQDVRSQRAVKDDRLYQEEFPTRIWSTLLPRFDLKCTPRAFVHWYVGEGMAEGEFSETREDMAALKKACEEVGVGSVEGAGKEEGDEY</sequence>
<gene>
    <name evidence="2" type="primary">LOC123521527</name>
</gene>
<name>A0AC55CYL6_ECHTE</name>
<keyword evidence="1" id="KW-1185">Reference proteome</keyword>
<accession>A0AC55CYL6</accession>
<proteinExistence type="predicted"/>